<sequence length="75" mass="8593">MAKSAKPAQISIWPHRRRSRFLDGILGWILSGLRREAPPREPVVSKRIVARAPNAWNDLPHGWSLSNAHRHERPS</sequence>
<dbReference type="EMBL" id="MTZV01000003">
    <property type="protein sequence ID" value="PCE27011.1"/>
    <property type="molecule type" value="Genomic_DNA"/>
</dbReference>
<dbReference type="AlphaFoldDB" id="A0A2A4F0V3"/>
<reference evidence="1 2" key="1">
    <citation type="submission" date="2017-01" db="EMBL/GenBank/DDBJ databases">
        <title>Whole-Genome Shotgun Sequencing of Two beta-Proteobacterial Species in Search of the Bulgecin Biosynthetic Cluster.</title>
        <authorList>
            <person name="Horsman M.E."/>
            <person name="Marous D.R."/>
            <person name="Li R."/>
            <person name="Oliver R.A."/>
            <person name="Byun B."/>
            <person name="Emrich S.J."/>
            <person name="Boggess B."/>
            <person name="Townsend C.A."/>
            <person name="Mobashery S."/>
        </authorList>
    </citation>
    <scope>NUCLEOTIDE SEQUENCE [LARGE SCALE GENOMIC DNA]</scope>
    <source>
        <strain evidence="1 2">ATCC 31363</strain>
    </source>
</reference>
<proteinExistence type="predicted"/>
<evidence type="ECO:0000313" key="1">
    <source>
        <dbReference type="EMBL" id="PCE27011.1"/>
    </source>
</evidence>
<name>A0A2A4F0V3_9BURK</name>
<evidence type="ECO:0000313" key="2">
    <source>
        <dbReference type="Proteomes" id="UP000218022"/>
    </source>
</evidence>
<gene>
    <name evidence="1" type="ORF">BWP39_09485</name>
</gene>
<dbReference type="Proteomes" id="UP000218022">
    <property type="component" value="Unassembled WGS sequence"/>
</dbReference>
<protein>
    <submittedName>
        <fullName evidence="1">Uncharacterized protein</fullName>
    </submittedName>
</protein>
<comment type="caution">
    <text evidence="1">The sequence shown here is derived from an EMBL/GenBank/DDBJ whole genome shotgun (WGS) entry which is preliminary data.</text>
</comment>
<organism evidence="1 2">
    <name type="scientific">Paraburkholderia acidicola</name>
    <dbReference type="NCBI Taxonomy" id="1912599"/>
    <lineage>
        <taxon>Bacteria</taxon>
        <taxon>Pseudomonadati</taxon>
        <taxon>Pseudomonadota</taxon>
        <taxon>Betaproteobacteria</taxon>
        <taxon>Burkholderiales</taxon>
        <taxon>Burkholderiaceae</taxon>
        <taxon>Paraburkholderia</taxon>
    </lineage>
</organism>
<accession>A0A2A4F0V3</accession>